<dbReference type="EMBL" id="CAJNOE010000074">
    <property type="protein sequence ID" value="CAF0864224.1"/>
    <property type="molecule type" value="Genomic_DNA"/>
</dbReference>
<feature type="region of interest" description="Disordered" evidence="1">
    <location>
        <begin position="1"/>
        <end position="25"/>
    </location>
</feature>
<dbReference type="SUPFAM" id="SSF88874">
    <property type="entry name" value="Receptor-binding domain of short tail fibre protein gp12"/>
    <property type="match status" value="1"/>
</dbReference>
<dbReference type="Proteomes" id="UP000663860">
    <property type="component" value="Unassembled WGS sequence"/>
</dbReference>
<dbReference type="Gene3D" id="3.90.1340.10">
    <property type="entry name" value="Phage tail collar domain"/>
    <property type="match status" value="1"/>
</dbReference>
<dbReference type="Pfam" id="PF07484">
    <property type="entry name" value="Collar"/>
    <property type="match status" value="1"/>
</dbReference>
<feature type="transmembrane region" description="Helical" evidence="2">
    <location>
        <begin position="37"/>
        <end position="60"/>
    </location>
</feature>
<name>A0A813X408_9BILA</name>
<reference evidence="4" key="1">
    <citation type="submission" date="2021-02" db="EMBL/GenBank/DDBJ databases">
        <authorList>
            <person name="Nowell W R."/>
        </authorList>
    </citation>
    <scope>NUCLEOTIDE SEQUENCE</scope>
</reference>
<keyword evidence="2" id="KW-1133">Transmembrane helix</keyword>
<dbReference type="InterPro" id="IPR011083">
    <property type="entry name" value="Phage_tail_collar_dom"/>
</dbReference>
<keyword evidence="2" id="KW-0812">Transmembrane</keyword>
<comment type="caution">
    <text evidence="4">The sequence shown here is derived from an EMBL/GenBank/DDBJ whole genome shotgun (WGS) entry which is preliminary data.</text>
</comment>
<dbReference type="AlphaFoldDB" id="A0A813X408"/>
<dbReference type="InterPro" id="IPR037053">
    <property type="entry name" value="Phage_tail_collar_dom_sf"/>
</dbReference>
<protein>
    <recommendedName>
        <fullName evidence="3">Phage tail collar domain-containing protein</fullName>
    </recommendedName>
</protein>
<gene>
    <name evidence="4" type="ORF">IZO911_LOCUS10298</name>
</gene>
<proteinExistence type="predicted"/>
<keyword evidence="2" id="KW-0472">Membrane</keyword>
<evidence type="ECO:0000256" key="2">
    <source>
        <dbReference type="SAM" id="Phobius"/>
    </source>
</evidence>
<sequence length="311" mass="33128">MHSNTPPNQVRVDTNTIPTISSRSTKSAAEPKTTLEIVLLAIIIAVTIAAIAIPATVIIATTATSKLPVGTIILYSGTLSTVTSSDYKWLSCDGSQVSRTTYSALFNVIGITYGSGDGFNTFNLPDFRNRFPLGSDESSSLLATGGASTHTLTVAELPAHTHDTGTLATVAAGVHTHSYTDPGHDHGGTTGSATFASGSYSMTSGGGHGTDAGSHTHTIPNGAIGIFDMNSNTIFFLAFTCLLLLSSQTYGMNMVSNDWENGNVTDHYLEKRHERGGCVKCAFHTFDCCEPDICVKHYIRRNHCKRIKRPH</sequence>
<evidence type="ECO:0000313" key="4">
    <source>
        <dbReference type="EMBL" id="CAF0864224.1"/>
    </source>
</evidence>
<feature type="domain" description="Phage tail collar" evidence="3">
    <location>
        <begin position="70"/>
        <end position="132"/>
    </location>
</feature>
<evidence type="ECO:0000259" key="3">
    <source>
        <dbReference type="Pfam" id="PF07484"/>
    </source>
</evidence>
<accession>A0A813X408</accession>
<organism evidence="4 5">
    <name type="scientific">Adineta steineri</name>
    <dbReference type="NCBI Taxonomy" id="433720"/>
    <lineage>
        <taxon>Eukaryota</taxon>
        <taxon>Metazoa</taxon>
        <taxon>Spiralia</taxon>
        <taxon>Gnathifera</taxon>
        <taxon>Rotifera</taxon>
        <taxon>Eurotatoria</taxon>
        <taxon>Bdelloidea</taxon>
        <taxon>Adinetida</taxon>
        <taxon>Adinetidae</taxon>
        <taxon>Adineta</taxon>
    </lineage>
</organism>
<evidence type="ECO:0000256" key="1">
    <source>
        <dbReference type="SAM" id="MobiDB-lite"/>
    </source>
</evidence>
<evidence type="ECO:0000313" key="5">
    <source>
        <dbReference type="Proteomes" id="UP000663860"/>
    </source>
</evidence>